<evidence type="ECO:0000313" key="2">
    <source>
        <dbReference type="Proteomes" id="UP000325440"/>
    </source>
</evidence>
<sequence length="381" mass="44124">MNFKKPSRKAWNLLRKIDPNTKRKHIAVKIKADHFANRIIELSRAKVDKNATKNIKKELKELKKNGEMRTNFANDFTEHEIQTAIQAIKTGKAAGFDEVHPEFLKHCGLKTRQWLAVFFTNMLCSGKFPKQFKTKVLAILKPGKPDNDVKSYRPISLLSVNYKVFERLIYNRIAETFNFIPGWSQESEDLYKEYQETNDNLGADELLSSLSKTRSEKWIKTVEGMNFKKSSRKAWNLLRKIDSNTKRKHIAVKIKADHFASRIIELSRAKVDKNATKNIKKELKELKKNGEMRTNFANDFTEPEIQTAIQAIKTGKAAGFDEVHPEFLKHCGLKTHQWLAAFFTNILCSGKFPKQFKKTKVLAILKPEKPDNDVKSYQYPY</sequence>
<evidence type="ECO:0008006" key="3">
    <source>
        <dbReference type="Google" id="ProtNLM"/>
    </source>
</evidence>
<dbReference type="InterPro" id="IPR052560">
    <property type="entry name" value="RdDP_mobile_element"/>
</dbReference>
<dbReference type="AlphaFoldDB" id="A0A5E4NQA9"/>
<organism evidence="1 2">
    <name type="scientific">Cinara cedri</name>
    <dbReference type="NCBI Taxonomy" id="506608"/>
    <lineage>
        <taxon>Eukaryota</taxon>
        <taxon>Metazoa</taxon>
        <taxon>Ecdysozoa</taxon>
        <taxon>Arthropoda</taxon>
        <taxon>Hexapoda</taxon>
        <taxon>Insecta</taxon>
        <taxon>Pterygota</taxon>
        <taxon>Neoptera</taxon>
        <taxon>Paraneoptera</taxon>
        <taxon>Hemiptera</taxon>
        <taxon>Sternorrhyncha</taxon>
        <taxon>Aphidomorpha</taxon>
        <taxon>Aphidoidea</taxon>
        <taxon>Aphididae</taxon>
        <taxon>Lachninae</taxon>
        <taxon>Cinara</taxon>
    </lineage>
</organism>
<dbReference type="OrthoDB" id="409048at2759"/>
<proteinExistence type="predicted"/>
<reference evidence="1 2" key="1">
    <citation type="submission" date="2019-08" db="EMBL/GenBank/DDBJ databases">
        <authorList>
            <person name="Alioto T."/>
            <person name="Alioto T."/>
            <person name="Gomez Garrido J."/>
        </authorList>
    </citation>
    <scope>NUCLEOTIDE SEQUENCE [LARGE SCALE GENOMIC DNA]</scope>
</reference>
<dbReference type="PANTHER" id="PTHR36688">
    <property type="entry name" value="ENDO/EXONUCLEASE/PHOSPHATASE DOMAIN-CONTAINING PROTEIN"/>
    <property type="match status" value="1"/>
</dbReference>
<name>A0A5E4NQA9_9HEMI</name>
<dbReference type="PANTHER" id="PTHR36688:SF1">
    <property type="entry name" value="ENDONUCLEASE_EXONUCLEASE_PHOSPHATASE DOMAIN-CONTAINING PROTEIN"/>
    <property type="match status" value="1"/>
</dbReference>
<keyword evidence="2" id="KW-1185">Reference proteome</keyword>
<evidence type="ECO:0000313" key="1">
    <source>
        <dbReference type="EMBL" id="VVC45997.1"/>
    </source>
</evidence>
<accession>A0A5E4NQA9</accession>
<dbReference type="Proteomes" id="UP000325440">
    <property type="component" value="Unassembled WGS sequence"/>
</dbReference>
<gene>
    <name evidence="1" type="ORF">CINCED_3A012894</name>
</gene>
<protein>
    <recommendedName>
        <fullName evidence="3">Reverse transcriptase domain</fullName>
    </recommendedName>
</protein>
<dbReference type="EMBL" id="CABPRJ010002427">
    <property type="protein sequence ID" value="VVC45997.1"/>
    <property type="molecule type" value="Genomic_DNA"/>
</dbReference>